<dbReference type="SUPFAM" id="SSF48179">
    <property type="entry name" value="6-phosphogluconate dehydrogenase C-terminal domain-like"/>
    <property type="match status" value="1"/>
</dbReference>
<dbReference type="EMBL" id="CP061172">
    <property type="protein sequence ID" value="QNR67049.1"/>
    <property type="molecule type" value="Genomic_DNA"/>
</dbReference>
<dbReference type="Gene3D" id="3.40.50.720">
    <property type="entry name" value="NAD(P)-binding Rossmann-like Domain"/>
    <property type="match status" value="2"/>
</dbReference>
<evidence type="ECO:0000313" key="13">
    <source>
        <dbReference type="Proteomes" id="UP000516384"/>
    </source>
</evidence>
<feature type="binding site" evidence="10">
    <location>
        <position position="324"/>
    </location>
    <ligand>
        <name>NAD(+)</name>
        <dbReference type="ChEBI" id="CHEBI:57540"/>
    </ligand>
</feature>
<dbReference type="Pfam" id="PF03720">
    <property type="entry name" value="UDPG_MGDP_dh_C"/>
    <property type="match status" value="1"/>
</dbReference>
<keyword evidence="4 7" id="KW-0560">Oxidoreductase</keyword>
<keyword evidence="5 7" id="KW-0520">NAD</keyword>
<sequence>MKIAIAGTGYVGLVTGICLAEIGHEVVCIDKNQAKIELLKLGTPPFYENGLEGLLKKNHNIQFTSDFKTAYKEAEIIFIAVETPENIDGSANLTYVYEVSKEIIKNLQHDCTIVLKSTVPVGTSDEIEEFMKKNIHNNVNVEVLSNPEFLSQGTAIRDTMEASRIIIGANSKEAANLLKQVYEPFNRPFVITSRTSAEMIKYASNDFLALKISFINDIANLCELVGADIEDVTKGMSFDDRIGAKFLNAGVGYGGSCFPKDTKSLHWLSKDRGYELKTVRAAIEVNELQKTRLIQKAKKQFSSFNGIRVTVLGLTFKPGTDDLREAPSINNIDILLNDGAIVTVYDPVGMDNVKKIYSDNITYAQTPESALQDSEICFIFTEWDQIKKISPSQFKKNMKTPNVYDGRNCYRISDMIDTGVNYNSIGRS</sequence>
<dbReference type="GO" id="GO:0006065">
    <property type="term" value="P:UDP-glucuronate biosynthetic process"/>
    <property type="evidence" value="ECO:0007669"/>
    <property type="project" value="UniProtKB-UniPathway"/>
</dbReference>
<dbReference type="InterPro" id="IPR036220">
    <property type="entry name" value="UDP-Glc/GDP-Man_DH_C_sf"/>
</dbReference>
<evidence type="ECO:0000256" key="9">
    <source>
        <dbReference type="PIRSR" id="PIRSR500134-2"/>
    </source>
</evidence>
<accession>A0A7H0Y7J1</accession>
<evidence type="ECO:0000313" key="12">
    <source>
        <dbReference type="EMBL" id="QNR67049.1"/>
    </source>
</evidence>
<gene>
    <name evidence="12" type="ORF">IAQ67_25350</name>
</gene>
<reference evidence="12 13" key="1">
    <citation type="submission" date="2020-09" db="EMBL/GenBank/DDBJ databases">
        <title>Characterization of Paenibacillus peoriae strain ZF390 with broad-spectrum antimicrobial activity as a potential biocontrol agent.</title>
        <authorList>
            <person name="Li L."/>
            <person name="Zhao Y."/>
            <person name="Li B."/>
            <person name="Xie X."/>
        </authorList>
    </citation>
    <scope>NUCLEOTIDE SEQUENCE [LARGE SCALE GENOMIC DNA]</scope>
    <source>
        <strain evidence="12 13">ZF390</strain>
    </source>
</reference>
<dbReference type="InterPro" id="IPR001732">
    <property type="entry name" value="UDP-Glc/GDP-Man_DH_N"/>
</dbReference>
<feature type="binding site" evidence="9">
    <location>
        <position position="254"/>
    </location>
    <ligand>
        <name>substrate</name>
    </ligand>
</feature>
<dbReference type="AlphaFoldDB" id="A0A7H0Y7J1"/>
<evidence type="ECO:0000256" key="3">
    <source>
        <dbReference type="ARBA" id="ARBA00012954"/>
    </source>
</evidence>
<dbReference type="PIRSF" id="PIRSF500134">
    <property type="entry name" value="UDPglc_DH_bac"/>
    <property type="match status" value="1"/>
</dbReference>
<feature type="binding site" evidence="10">
    <location>
        <position position="83"/>
    </location>
    <ligand>
        <name>NAD(+)</name>
        <dbReference type="ChEBI" id="CHEBI:57540"/>
    </ligand>
</feature>
<dbReference type="RefSeq" id="WP_190298068.1">
    <property type="nucleotide sequence ID" value="NZ_CP061172.1"/>
</dbReference>
<evidence type="ECO:0000259" key="11">
    <source>
        <dbReference type="SMART" id="SM00984"/>
    </source>
</evidence>
<dbReference type="InterPro" id="IPR014027">
    <property type="entry name" value="UDP-Glc/GDP-Man_DH_C"/>
</dbReference>
<dbReference type="SUPFAM" id="SSF51735">
    <property type="entry name" value="NAD(P)-binding Rossmann-fold domains"/>
    <property type="match status" value="1"/>
</dbReference>
<feature type="binding site" evidence="9">
    <location>
        <position position="201"/>
    </location>
    <ligand>
        <name>substrate</name>
    </ligand>
</feature>
<dbReference type="InterPro" id="IPR014026">
    <property type="entry name" value="UDP-Glc/GDP-Man_DH_dimer"/>
</dbReference>
<comment type="pathway">
    <text evidence="1">Nucleotide-sugar biosynthesis; UDP-alpha-D-glucuronate biosynthesis; UDP-alpha-D-glucuronate from UDP-alpha-D-glucose: step 1/1.</text>
</comment>
<dbReference type="SMART" id="SM00984">
    <property type="entry name" value="UDPG_MGDP_dh_C"/>
    <property type="match status" value="1"/>
</dbReference>
<dbReference type="Proteomes" id="UP000516384">
    <property type="component" value="Chromosome"/>
</dbReference>
<dbReference type="InterPro" id="IPR036291">
    <property type="entry name" value="NAD(P)-bd_dom_sf"/>
</dbReference>
<dbReference type="PANTHER" id="PTHR43750:SF3">
    <property type="entry name" value="UDP-GLUCOSE 6-DEHYDROGENASE TUAD"/>
    <property type="match status" value="1"/>
</dbReference>
<dbReference type="UniPathway" id="UPA00038">
    <property type="reaction ID" value="UER00491"/>
</dbReference>
<evidence type="ECO:0000256" key="2">
    <source>
        <dbReference type="ARBA" id="ARBA00006601"/>
    </source>
</evidence>
<comment type="catalytic activity">
    <reaction evidence="6 7">
        <text>UDP-alpha-D-glucose + 2 NAD(+) + H2O = UDP-alpha-D-glucuronate + 2 NADH + 3 H(+)</text>
        <dbReference type="Rhea" id="RHEA:23596"/>
        <dbReference type="ChEBI" id="CHEBI:15377"/>
        <dbReference type="ChEBI" id="CHEBI:15378"/>
        <dbReference type="ChEBI" id="CHEBI:57540"/>
        <dbReference type="ChEBI" id="CHEBI:57945"/>
        <dbReference type="ChEBI" id="CHEBI:58052"/>
        <dbReference type="ChEBI" id="CHEBI:58885"/>
        <dbReference type="EC" id="1.1.1.22"/>
    </reaction>
</comment>
<evidence type="ECO:0000256" key="1">
    <source>
        <dbReference type="ARBA" id="ARBA00004701"/>
    </source>
</evidence>
<dbReference type="PANTHER" id="PTHR43750">
    <property type="entry name" value="UDP-GLUCOSE 6-DEHYDROGENASE TUAD"/>
    <property type="match status" value="1"/>
</dbReference>
<dbReference type="InterPro" id="IPR008927">
    <property type="entry name" value="6-PGluconate_DH-like_C_sf"/>
</dbReference>
<feature type="active site" description="Nucleophile" evidence="8">
    <location>
        <position position="257"/>
    </location>
</feature>
<proteinExistence type="inferred from homology"/>
<feature type="domain" description="UDP-glucose/GDP-mannose dehydrogenase C-terminal" evidence="11">
    <location>
        <begin position="310"/>
        <end position="412"/>
    </location>
</feature>
<feature type="binding site" evidence="10">
    <location>
        <position position="260"/>
    </location>
    <ligand>
        <name>NAD(+)</name>
        <dbReference type="ChEBI" id="CHEBI:57540"/>
    </ligand>
</feature>
<dbReference type="GO" id="GO:0000271">
    <property type="term" value="P:polysaccharide biosynthetic process"/>
    <property type="evidence" value="ECO:0007669"/>
    <property type="project" value="InterPro"/>
</dbReference>
<protein>
    <recommendedName>
        <fullName evidence="3 7">UDP-glucose 6-dehydrogenase</fullName>
        <ecNumber evidence="3 7">1.1.1.22</ecNumber>
    </recommendedName>
</protein>
<dbReference type="Gene3D" id="1.20.5.100">
    <property type="entry name" value="Cytochrome c1, transmembrane anchor, C-terminal"/>
    <property type="match status" value="1"/>
</dbReference>
<evidence type="ECO:0000256" key="7">
    <source>
        <dbReference type="PIRNR" id="PIRNR000124"/>
    </source>
</evidence>
<dbReference type="PIRSF" id="PIRSF000124">
    <property type="entry name" value="UDPglc_GDPman_dh"/>
    <property type="match status" value="1"/>
</dbReference>
<dbReference type="EC" id="1.1.1.22" evidence="3 7"/>
<dbReference type="GO" id="GO:0051287">
    <property type="term" value="F:NAD binding"/>
    <property type="evidence" value="ECO:0007669"/>
    <property type="project" value="InterPro"/>
</dbReference>
<feature type="binding site" evidence="10">
    <location>
        <position position="35"/>
    </location>
    <ligand>
        <name>NAD(+)</name>
        <dbReference type="ChEBI" id="CHEBI:57540"/>
    </ligand>
</feature>
<organism evidence="12 13">
    <name type="scientific">Paenibacillus peoriae</name>
    <dbReference type="NCBI Taxonomy" id="59893"/>
    <lineage>
        <taxon>Bacteria</taxon>
        <taxon>Bacillati</taxon>
        <taxon>Bacillota</taxon>
        <taxon>Bacilli</taxon>
        <taxon>Bacillales</taxon>
        <taxon>Paenibacillaceae</taxon>
        <taxon>Paenibacillus</taxon>
    </lineage>
</organism>
<dbReference type="InterPro" id="IPR017476">
    <property type="entry name" value="UDP-Glc/GDP-Man"/>
</dbReference>
<feature type="binding site" evidence="10">
    <location>
        <position position="118"/>
    </location>
    <ligand>
        <name>NAD(+)</name>
        <dbReference type="ChEBI" id="CHEBI:57540"/>
    </ligand>
</feature>
<feature type="binding site" evidence="9">
    <location>
        <position position="317"/>
    </location>
    <ligand>
        <name>substrate</name>
    </ligand>
</feature>
<dbReference type="SUPFAM" id="SSF52413">
    <property type="entry name" value="UDP-glucose/GDP-mannose dehydrogenase C-terminal domain"/>
    <property type="match status" value="1"/>
</dbReference>
<dbReference type="Pfam" id="PF00984">
    <property type="entry name" value="UDPG_MGDP_dh"/>
    <property type="match status" value="1"/>
</dbReference>
<feature type="binding site" evidence="9">
    <location>
        <begin position="246"/>
        <end position="250"/>
    </location>
    <ligand>
        <name>substrate</name>
    </ligand>
</feature>
<comment type="similarity">
    <text evidence="2 7">Belongs to the UDP-glucose/GDP-mannose dehydrogenase family.</text>
</comment>
<evidence type="ECO:0000256" key="4">
    <source>
        <dbReference type="ARBA" id="ARBA00023002"/>
    </source>
</evidence>
<dbReference type="GO" id="GO:0003979">
    <property type="term" value="F:UDP-glucose 6-dehydrogenase activity"/>
    <property type="evidence" value="ECO:0007669"/>
    <property type="project" value="UniProtKB-EC"/>
</dbReference>
<feature type="binding site" evidence="10">
    <location>
        <position position="30"/>
    </location>
    <ligand>
        <name>NAD(+)</name>
        <dbReference type="ChEBI" id="CHEBI:57540"/>
    </ligand>
</feature>
<evidence type="ECO:0000256" key="10">
    <source>
        <dbReference type="PIRSR" id="PIRSR500134-3"/>
    </source>
</evidence>
<evidence type="ECO:0000256" key="8">
    <source>
        <dbReference type="PIRSR" id="PIRSR500134-1"/>
    </source>
</evidence>
<evidence type="ECO:0000256" key="5">
    <source>
        <dbReference type="ARBA" id="ARBA00023027"/>
    </source>
</evidence>
<dbReference type="NCBIfam" id="TIGR03026">
    <property type="entry name" value="NDP-sugDHase"/>
    <property type="match status" value="1"/>
</dbReference>
<name>A0A7H0Y7J1_9BACL</name>
<dbReference type="Pfam" id="PF03721">
    <property type="entry name" value="UDPG_MGDP_dh_N"/>
    <property type="match status" value="1"/>
</dbReference>
<dbReference type="InterPro" id="IPR028357">
    <property type="entry name" value="UDPglc_DH_bac"/>
</dbReference>
<evidence type="ECO:0000256" key="6">
    <source>
        <dbReference type="ARBA" id="ARBA00047473"/>
    </source>
</evidence>